<organism evidence="1 2">
    <name type="scientific">Bartonella silvatica</name>
    <dbReference type="NCBI Taxonomy" id="357760"/>
    <lineage>
        <taxon>Bacteria</taxon>
        <taxon>Pseudomonadati</taxon>
        <taxon>Pseudomonadota</taxon>
        <taxon>Alphaproteobacteria</taxon>
        <taxon>Hyphomicrobiales</taxon>
        <taxon>Bartonellaceae</taxon>
        <taxon>Bartonella</taxon>
    </lineage>
</organism>
<reference evidence="1 2" key="1">
    <citation type="submission" date="2024-06" db="EMBL/GenBank/DDBJ databases">
        <title>Genomic Encyclopedia of Type Strains, Phase IV (KMG-IV): sequencing the most valuable type-strain genomes for metagenomic binning, comparative biology and taxonomic classification.</title>
        <authorList>
            <person name="Goeker M."/>
        </authorList>
    </citation>
    <scope>NUCLEOTIDE SEQUENCE [LARGE SCALE GENOMIC DNA]</scope>
    <source>
        <strain evidence="1 2">DSM 23649</strain>
    </source>
</reference>
<protein>
    <recommendedName>
        <fullName evidence="3">Phage related protein</fullName>
    </recommendedName>
</protein>
<name>A0ABV2HIW9_9HYPH</name>
<comment type="caution">
    <text evidence="1">The sequence shown here is derived from an EMBL/GenBank/DDBJ whole genome shotgun (WGS) entry which is preliminary data.</text>
</comment>
<evidence type="ECO:0000313" key="2">
    <source>
        <dbReference type="Proteomes" id="UP001549086"/>
    </source>
</evidence>
<evidence type="ECO:0000313" key="1">
    <source>
        <dbReference type="EMBL" id="MET3590511.1"/>
    </source>
</evidence>
<keyword evidence="2" id="KW-1185">Reference proteome</keyword>
<dbReference type="Pfam" id="PF22499">
    <property type="entry name" value="DUF6990"/>
    <property type="match status" value="3"/>
</dbReference>
<dbReference type="Proteomes" id="UP001549086">
    <property type="component" value="Unassembled WGS sequence"/>
</dbReference>
<accession>A0ABV2HIW9</accession>
<gene>
    <name evidence="1" type="ORF">ABID23_001627</name>
</gene>
<proteinExistence type="predicted"/>
<feature type="non-terminal residue" evidence="1">
    <location>
        <position position="539"/>
    </location>
</feature>
<sequence>MQTKDATEILKGLGWEPYRAEDGSMFAHYHLPDRIVGISYDVVDYREDGKEFQLSADLTTAPYCLGWEYDDGQESEDKYEDTLFSAKENFDVIAPNLSKSHIESALNKVTAWAQAQDIEQKLREKAADHSLVAKALLGDIEALKGYKSTSQLHIPEFSDYQIMTRYDRVLLFAQAYKNGELDDVLARKKPRKKLMSITAASRIFKTQGWFAMDPGKMWLALPDRFVVLNFGLGYLKDKYNVHIEADTSTEAISLACNYIHYDREDKPRSFRTIYKPFQTIGGGIYSGIDNCIDVCVEMVNEQELIKISERVIQWARAQDLEMAVENKTLFQEYSYYPDIPWHLACLALTGQIDVLKSYQNSLAMGKIPEHLQSLDEELEEYINRAIEFSEGYLTVLKEREVADERLGSQFLVVVNKIAEQLESMGWTVYRDKNYESNAYFMGKDRLINIVYSFDMGRKAPSITFKASFSTLGFSTAHREMFPRLPQYIALKEAEEFYTVSSTELDEGKLKEICTDILEWADNQNSNQIIYDYAALITNS</sequence>
<dbReference type="EMBL" id="JBEPLI010000047">
    <property type="protein sequence ID" value="MET3590511.1"/>
    <property type="molecule type" value="Genomic_DNA"/>
</dbReference>
<dbReference type="InterPro" id="IPR054259">
    <property type="entry name" value="DUF6990"/>
</dbReference>
<evidence type="ECO:0008006" key="3">
    <source>
        <dbReference type="Google" id="ProtNLM"/>
    </source>
</evidence>